<dbReference type="Pfam" id="PF02305">
    <property type="entry name" value="Phage_F"/>
    <property type="match status" value="1"/>
</dbReference>
<dbReference type="GO" id="GO:0039615">
    <property type="term" value="C:T=1 icosahedral viral capsid"/>
    <property type="evidence" value="ECO:0007669"/>
    <property type="project" value="UniProtKB-KW"/>
</dbReference>
<proteinExistence type="inferred from homology"/>
<evidence type="ECO:0000256" key="2">
    <source>
        <dbReference type="ARBA" id="ARBA00009963"/>
    </source>
</evidence>
<sequence length="539" mass="60700">MANQFDSIFVKRPRRNKFNLSFQNKLTCKFGQLIPFLVQDVIPGDRFKVGSSHVIRLQPTVTPVMHNVDIYKHYFFVPNRLLWKDWEAFITGGVSGNANPTYPALSPAEISKAIGNKYLQPGSLLDYLGFPTAKSNSRFNLNNPTPWDMLPALAYTLIWQEYYRDQNLMDEVLEFPTDSSYGKVGWHKFLTIRNRCWKKDEFTSALPWPQRAGQAVSLPVNVSSEISFNEGSPAASLARRVALQNPVDDGNVTLDGSGNPPAESKFVCDSQGTPIVVDSSANYQVKSTASMANITELRRAFKVQEWLEAMATGGSRYVEQIMRIFGVRTSDGRLQRPLYLGGTSTPLVMEATPQTSQTVTQGANPSVQGNLAGNGASVSSEFIFKNRFEEHGYIIGIMSIVPRAAYYNGIPRKFQRLDRFDYYWPQFAHIGEQAILKKQVYYQGESADNDVFGYEPRYAEYRFNNDEIHGEFRDTLKMWHLGRNLSPSVQLNRSFVEVSENVADGVMAVNSYNAAPFLCLINNNILASRLISKYGTSHL</sequence>
<dbReference type="InterPro" id="IPR003514">
    <property type="entry name" value="Microviridae_protein_F"/>
</dbReference>
<keyword evidence="3" id="KW-1140">T=1 icosahedral capsid protein</keyword>
<dbReference type="EMBL" id="OM869695">
    <property type="protein sequence ID" value="UPW41919.1"/>
    <property type="molecule type" value="Genomic_DNA"/>
</dbReference>
<dbReference type="InterPro" id="IPR037002">
    <property type="entry name" value="Microviridae_protein_F_sf"/>
</dbReference>
<keyword evidence="4" id="KW-0167">Capsid protein</keyword>
<evidence type="ECO:0000256" key="3">
    <source>
        <dbReference type="ARBA" id="ARBA00022431"/>
    </source>
</evidence>
<comment type="subcellular location">
    <subcellularLocation>
        <location evidence="1">Virion</location>
    </subcellularLocation>
</comment>
<keyword evidence="5" id="KW-0946">Virion</keyword>
<dbReference type="Gene3D" id="2.60.169.10">
    <property type="entry name" value="Microviridae F protein"/>
    <property type="match status" value="2"/>
</dbReference>
<evidence type="ECO:0000256" key="5">
    <source>
        <dbReference type="ARBA" id="ARBA00022844"/>
    </source>
</evidence>
<dbReference type="SUPFAM" id="SSF88645">
    <property type="entry name" value="ssDNA viruses"/>
    <property type="match status" value="1"/>
</dbReference>
<protein>
    <submittedName>
        <fullName evidence="6">Major capsid protein</fullName>
    </submittedName>
</protein>
<dbReference type="InterPro" id="IPR016184">
    <property type="entry name" value="Capsid/spike_ssDNA_virus"/>
</dbReference>
<evidence type="ECO:0000256" key="4">
    <source>
        <dbReference type="ARBA" id="ARBA00022561"/>
    </source>
</evidence>
<comment type="similarity">
    <text evidence="2">Belongs to the microviridae F protein family.</text>
</comment>
<reference evidence="6" key="1">
    <citation type="submission" date="2022-02" db="EMBL/GenBank/DDBJ databases">
        <title>Towards deciphering the DNA virus diversity associated with rodent species in the families Cricetidae and Heteromyidae.</title>
        <authorList>
            <person name="Lund M."/>
            <person name="Larsen B.B."/>
            <person name="Gryseels S."/>
            <person name="Kraberger S."/>
            <person name="Rowsey D.M."/>
            <person name="Steger L."/>
            <person name="Yule K.M."/>
            <person name="Upham N.S."/>
            <person name="Worobey M."/>
            <person name="Van Doorslaer K."/>
            <person name="Varsani A."/>
        </authorList>
    </citation>
    <scope>NUCLEOTIDE SEQUENCE</scope>
    <source>
        <strain evidence="6">NeonRodF1_72</strain>
    </source>
</reference>
<accession>A0A976N2Y8</accession>
<dbReference type="GO" id="GO:0005198">
    <property type="term" value="F:structural molecule activity"/>
    <property type="evidence" value="ECO:0007669"/>
    <property type="project" value="InterPro"/>
</dbReference>
<name>A0A976N2Y8_9VIRU</name>
<evidence type="ECO:0000256" key="1">
    <source>
        <dbReference type="ARBA" id="ARBA00004328"/>
    </source>
</evidence>
<evidence type="ECO:0000313" key="6">
    <source>
        <dbReference type="EMBL" id="UPW41919.1"/>
    </source>
</evidence>
<organism evidence="6">
    <name type="scientific">Dipodfec virus RodF1_72</name>
    <dbReference type="NCBI Taxonomy" id="2929309"/>
    <lineage>
        <taxon>Viruses</taxon>
        <taxon>Monodnaviria</taxon>
        <taxon>Sangervirae</taxon>
        <taxon>Phixviricota</taxon>
        <taxon>Malgrandaviricetes</taxon>
        <taxon>Petitvirales</taxon>
        <taxon>Microviridae</taxon>
    </lineage>
</organism>